<accession>B1I3T9</accession>
<name>B1I3T9_DESAP</name>
<dbReference type="Proteomes" id="UP000008544">
    <property type="component" value="Chromosome"/>
</dbReference>
<dbReference type="InterPro" id="IPR027417">
    <property type="entry name" value="P-loop_NTPase"/>
</dbReference>
<keyword evidence="3" id="KW-0067">ATP-binding</keyword>
<evidence type="ECO:0000256" key="3">
    <source>
        <dbReference type="ARBA" id="ARBA00022840"/>
    </source>
</evidence>
<dbReference type="AlphaFoldDB" id="B1I3T9"/>
<dbReference type="HOGENOM" id="CLU_000604_1_11_9"/>
<dbReference type="SUPFAM" id="SSF52540">
    <property type="entry name" value="P-loop containing nucleoside triphosphate hydrolases"/>
    <property type="match status" value="1"/>
</dbReference>
<dbReference type="PANTHER" id="PTHR42794:SF2">
    <property type="entry name" value="ABC TRANSPORTER ATP-BINDING PROTEIN"/>
    <property type="match status" value="1"/>
</dbReference>
<organism evidence="5 6">
    <name type="scientific">Desulforudis audaxviator (strain MP104C)</name>
    <dbReference type="NCBI Taxonomy" id="477974"/>
    <lineage>
        <taxon>Bacteria</taxon>
        <taxon>Bacillati</taxon>
        <taxon>Bacillota</taxon>
        <taxon>Clostridia</taxon>
        <taxon>Thermoanaerobacterales</taxon>
        <taxon>Candidatus Desulforudaceae</taxon>
        <taxon>Candidatus Desulforudis</taxon>
    </lineage>
</organism>
<sequence length="274" mass="29162">MRLQVKGVSFAYGSAPVLDNVAFRVRAGETLGVVGPNGSGKSTLLRCLARVLRPRVGTVLLDGKNLASLRGREIGRCLGYVPPPGTGQAFPCTVLETVLHGRRPYVTWGVSQHDLAVAAGALGYLGLTGLAERQLNELSSGQRQKVLIARALAQEPEVFLLDEPTATLDIRYQLEVLALIKDFVTKQGRVAVFVLHDLNLASRFADRILLLGEGRICAAGVPNEVFTPENVRAVYGVDAVVTETPWGLQVTPVAPVGAPAGEEVTEGPKAAVRP</sequence>
<proteinExistence type="predicted"/>
<reference evidence="5 6" key="2">
    <citation type="journal article" date="2008" name="Science">
        <title>Environmental genomics reveals a single-species ecosystem deep within Earth.</title>
        <authorList>
            <person name="Chivian D."/>
            <person name="Brodie E.L."/>
            <person name="Alm E.J."/>
            <person name="Culley D.E."/>
            <person name="Dehal P.S."/>
            <person name="Desantis T.Z."/>
            <person name="Gihring T.M."/>
            <person name="Lapidus A."/>
            <person name="Lin L.H."/>
            <person name="Lowry S.R."/>
            <person name="Moser D.P."/>
            <person name="Richardson P.M."/>
            <person name="Southam G."/>
            <person name="Wanger G."/>
            <person name="Pratt L.M."/>
            <person name="Andersen G.L."/>
            <person name="Hazen T.C."/>
            <person name="Brockman F.J."/>
            <person name="Arkin A.P."/>
            <person name="Onstott T.C."/>
        </authorList>
    </citation>
    <scope>NUCLEOTIDE SEQUENCE [LARGE SCALE GENOMIC DNA]</scope>
    <source>
        <strain evidence="5 6">MP104C</strain>
    </source>
</reference>
<dbReference type="InterPro" id="IPR003593">
    <property type="entry name" value="AAA+_ATPase"/>
</dbReference>
<dbReference type="eggNOG" id="COG1120">
    <property type="taxonomic scope" value="Bacteria"/>
</dbReference>
<keyword evidence="2" id="KW-0547">Nucleotide-binding</keyword>
<dbReference type="PROSITE" id="PS00211">
    <property type="entry name" value="ABC_TRANSPORTER_1"/>
    <property type="match status" value="1"/>
</dbReference>
<reference evidence="6" key="1">
    <citation type="submission" date="2007-10" db="EMBL/GenBank/DDBJ databases">
        <title>Complete sequence of chromosome of Desulforudis audaxviator MP104C.</title>
        <authorList>
            <person name="Copeland A."/>
            <person name="Lucas S."/>
            <person name="Lapidus A."/>
            <person name="Barry K."/>
            <person name="Glavina del Rio T."/>
            <person name="Dalin E."/>
            <person name="Tice H."/>
            <person name="Bruce D."/>
            <person name="Pitluck S."/>
            <person name="Lowry S.R."/>
            <person name="Larimer F."/>
            <person name="Land M.L."/>
            <person name="Hauser L."/>
            <person name="Kyrpides N."/>
            <person name="Ivanova N.N."/>
            <person name="Richardson P."/>
        </authorList>
    </citation>
    <scope>NUCLEOTIDE SEQUENCE [LARGE SCALE GENOMIC DNA]</scope>
    <source>
        <strain evidence="6">MP104C</strain>
    </source>
</reference>
<dbReference type="SMART" id="SM00382">
    <property type="entry name" value="AAA"/>
    <property type="match status" value="1"/>
</dbReference>
<dbReference type="GO" id="GO:0005524">
    <property type="term" value="F:ATP binding"/>
    <property type="evidence" value="ECO:0007669"/>
    <property type="project" value="UniProtKB-KW"/>
</dbReference>
<evidence type="ECO:0000259" key="4">
    <source>
        <dbReference type="PROSITE" id="PS50893"/>
    </source>
</evidence>
<dbReference type="KEGG" id="dau:Daud_1214"/>
<dbReference type="InterPro" id="IPR003439">
    <property type="entry name" value="ABC_transporter-like_ATP-bd"/>
</dbReference>
<dbReference type="FunFam" id="3.40.50.300:FF:000134">
    <property type="entry name" value="Iron-enterobactin ABC transporter ATP-binding protein"/>
    <property type="match status" value="1"/>
</dbReference>
<gene>
    <name evidence="5" type="ordered locus">Daud_1214</name>
</gene>
<dbReference type="STRING" id="477974.Daud_1214"/>
<dbReference type="OrthoDB" id="9799337at2"/>
<dbReference type="Gene3D" id="3.40.50.300">
    <property type="entry name" value="P-loop containing nucleotide triphosphate hydrolases"/>
    <property type="match status" value="1"/>
</dbReference>
<evidence type="ECO:0000256" key="1">
    <source>
        <dbReference type="ARBA" id="ARBA00022448"/>
    </source>
</evidence>
<protein>
    <submittedName>
        <fullName evidence="5">ABC transporter related</fullName>
    </submittedName>
</protein>
<keyword evidence="1" id="KW-0813">Transport</keyword>
<evidence type="ECO:0000313" key="6">
    <source>
        <dbReference type="Proteomes" id="UP000008544"/>
    </source>
</evidence>
<dbReference type="GO" id="GO:0016887">
    <property type="term" value="F:ATP hydrolysis activity"/>
    <property type="evidence" value="ECO:0007669"/>
    <property type="project" value="InterPro"/>
</dbReference>
<dbReference type="Pfam" id="PF00005">
    <property type="entry name" value="ABC_tran"/>
    <property type="match status" value="1"/>
</dbReference>
<dbReference type="PANTHER" id="PTHR42794">
    <property type="entry name" value="HEMIN IMPORT ATP-BINDING PROTEIN HMUV"/>
    <property type="match status" value="1"/>
</dbReference>
<keyword evidence="6" id="KW-1185">Reference proteome</keyword>
<dbReference type="EMBL" id="CP000860">
    <property type="protein sequence ID" value="ACA59725.1"/>
    <property type="molecule type" value="Genomic_DNA"/>
</dbReference>
<dbReference type="PROSITE" id="PS50893">
    <property type="entry name" value="ABC_TRANSPORTER_2"/>
    <property type="match status" value="1"/>
</dbReference>
<evidence type="ECO:0000313" key="5">
    <source>
        <dbReference type="EMBL" id="ACA59725.1"/>
    </source>
</evidence>
<dbReference type="InterPro" id="IPR017871">
    <property type="entry name" value="ABC_transporter-like_CS"/>
</dbReference>
<dbReference type="CDD" id="cd03214">
    <property type="entry name" value="ABC_Iron-Siderophores_B12_Hemin"/>
    <property type="match status" value="1"/>
</dbReference>
<evidence type="ECO:0000256" key="2">
    <source>
        <dbReference type="ARBA" id="ARBA00022741"/>
    </source>
</evidence>
<feature type="domain" description="ABC transporter" evidence="4">
    <location>
        <begin position="3"/>
        <end position="238"/>
    </location>
</feature>